<dbReference type="SUPFAM" id="SSF89360">
    <property type="entry name" value="HesB-like domain"/>
    <property type="match status" value="1"/>
</dbReference>
<evidence type="ECO:0000313" key="1">
    <source>
        <dbReference type="EMBL" id="HEB95655.1"/>
    </source>
</evidence>
<reference evidence="1" key="1">
    <citation type="journal article" date="2020" name="mSystems">
        <title>Genome- and Community-Level Interaction Insights into Carbon Utilization and Element Cycling Functions of Hydrothermarchaeota in Hydrothermal Sediment.</title>
        <authorList>
            <person name="Zhou Z."/>
            <person name="Liu Y."/>
            <person name="Xu W."/>
            <person name="Pan J."/>
            <person name="Luo Z.H."/>
            <person name="Li M."/>
        </authorList>
    </citation>
    <scope>NUCLEOTIDE SEQUENCE [LARGE SCALE GENOMIC DNA]</scope>
    <source>
        <strain evidence="1">HyVt-443</strain>
    </source>
</reference>
<gene>
    <name evidence="1" type="ORF">ENI96_04400</name>
</gene>
<dbReference type="EMBL" id="DRKP01000052">
    <property type="protein sequence ID" value="HEB95655.1"/>
    <property type="molecule type" value="Genomic_DNA"/>
</dbReference>
<dbReference type="Gene3D" id="2.60.300.12">
    <property type="entry name" value="HesB-like domain"/>
    <property type="match status" value="1"/>
</dbReference>
<accession>A0A831RMG9</accession>
<dbReference type="Proteomes" id="UP000886251">
    <property type="component" value="Unassembled WGS sequence"/>
</dbReference>
<organism evidence="1">
    <name type="scientific">Sedimenticola thiotaurini</name>
    <dbReference type="NCBI Taxonomy" id="1543721"/>
    <lineage>
        <taxon>Bacteria</taxon>
        <taxon>Pseudomonadati</taxon>
        <taxon>Pseudomonadota</taxon>
        <taxon>Gammaproteobacteria</taxon>
        <taxon>Chromatiales</taxon>
        <taxon>Sedimenticolaceae</taxon>
        <taxon>Sedimenticola</taxon>
    </lineage>
</organism>
<protein>
    <submittedName>
        <fullName evidence="1">Iron-sulfur cluster assembly accessory protein</fullName>
    </submittedName>
</protein>
<proteinExistence type="predicted"/>
<dbReference type="InterPro" id="IPR035903">
    <property type="entry name" value="HesB-like_dom_sf"/>
</dbReference>
<dbReference type="AlphaFoldDB" id="A0A831RMG9"/>
<comment type="caution">
    <text evidence="1">The sequence shown here is derived from an EMBL/GenBank/DDBJ whole genome shotgun (WGS) entry which is preliminary data.</text>
</comment>
<name>A0A831RMG9_9GAMM</name>
<sequence>MFKMTEAAAEQVRESARQGGTEGMVLRLAARQKEDGTIDYLMGFDEAREEDIQLVCEGVEVVMSPEFVPLLDETTMDFVELDDGEHRFIFINPKDANYSPPAEG</sequence>